<evidence type="ECO:0000313" key="4">
    <source>
        <dbReference type="Proteomes" id="UP000434850"/>
    </source>
</evidence>
<gene>
    <name evidence="3" type="ORF">GO816_17295</name>
</gene>
<proteinExistence type="predicted"/>
<dbReference type="Proteomes" id="UP000434850">
    <property type="component" value="Unassembled WGS sequence"/>
</dbReference>
<keyword evidence="4" id="KW-1185">Reference proteome</keyword>
<evidence type="ECO:0000256" key="1">
    <source>
        <dbReference type="PROSITE-ProRule" id="PRU00339"/>
    </source>
</evidence>
<name>A0A6I4ICL3_9SPHI</name>
<feature type="repeat" description="TPR" evidence="1">
    <location>
        <begin position="68"/>
        <end position="101"/>
    </location>
</feature>
<accession>A0A6I4ICL3</accession>
<dbReference type="RefSeq" id="WP_157543200.1">
    <property type="nucleotide sequence ID" value="NZ_WQLA01000007.1"/>
</dbReference>
<evidence type="ECO:0000256" key="2">
    <source>
        <dbReference type="SAM" id="SignalP"/>
    </source>
</evidence>
<dbReference type="InterPro" id="IPR011990">
    <property type="entry name" value="TPR-like_helical_dom_sf"/>
</dbReference>
<dbReference type="AlphaFoldDB" id="A0A6I4ICL3"/>
<comment type="caution">
    <text evidence="3">The sequence shown here is derived from an EMBL/GenBank/DDBJ whole genome shotgun (WGS) entry which is preliminary data.</text>
</comment>
<dbReference type="EMBL" id="WQLA01000007">
    <property type="protein sequence ID" value="MVN92892.1"/>
    <property type="molecule type" value="Genomic_DNA"/>
</dbReference>
<dbReference type="InterPro" id="IPR019734">
    <property type="entry name" value="TPR_rpt"/>
</dbReference>
<keyword evidence="1" id="KW-0802">TPR repeat</keyword>
<reference evidence="3 4" key="1">
    <citation type="submission" date="2019-12" db="EMBL/GenBank/DDBJ databases">
        <title>Mucilaginibacter sp. HME9299 genome sequencing and assembly.</title>
        <authorList>
            <person name="Kang H."/>
            <person name="Kim H."/>
            <person name="Joh K."/>
        </authorList>
    </citation>
    <scope>NUCLEOTIDE SEQUENCE [LARGE SCALE GENOMIC DNA]</scope>
    <source>
        <strain evidence="3 4">HME9299</strain>
    </source>
</reference>
<feature type="chain" id="PRO_5026134603" evidence="2">
    <location>
        <begin position="24"/>
        <end position="188"/>
    </location>
</feature>
<evidence type="ECO:0000313" key="3">
    <source>
        <dbReference type="EMBL" id="MVN92892.1"/>
    </source>
</evidence>
<dbReference type="SUPFAM" id="SSF48452">
    <property type="entry name" value="TPR-like"/>
    <property type="match status" value="1"/>
</dbReference>
<dbReference type="PROSITE" id="PS50005">
    <property type="entry name" value="TPR"/>
    <property type="match status" value="1"/>
</dbReference>
<dbReference type="OrthoDB" id="793209at2"/>
<feature type="signal peptide" evidence="2">
    <location>
        <begin position="1"/>
        <end position="23"/>
    </location>
</feature>
<organism evidence="3 4">
    <name type="scientific">Mucilaginibacter aquatilis</name>
    <dbReference type="NCBI Taxonomy" id="1517760"/>
    <lineage>
        <taxon>Bacteria</taxon>
        <taxon>Pseudomonadati</taxon>
        <taxon>Bacteroidota</taxon>
        <taxon>Sphingobacteriia</taxon>
        <taxon>Sphingobacteriales</taxon>
        <taxon>Sphingobacteriaceae</taxon>
        <taxon>Mucilaginibacter</taxon>
    </lineage>
</organism>
<dbReference type="Pfam" id="PF13428">
    <property type="entry name" value="TPR_14"/>
    <property type="match status" value="1"/>
</dbReference>
<protein>
    <submittedName>
        <fullName evidence="3">Tetratricopeptide repeat protein</fullName>
    </submittedName>
</protein>
<sequence length="188" mass="21742">MNFFNKKLFLILAFCCPAHMLFAQTTEDAYNRYTEYNLAIFEGKSDKAFELGEKLLPEMDKLPAKTRTAFQYTLGKQYEDRKQFDKALPLYERVVAAEPDYYVVHLALGHIYLGKAKQLQLTNKAAFTALVNKIIPHLEKVQACDPYDENLALIKQLYRSVNKEAAISSINERLKPMRNKCIDLLQDH</sequence>
<keyword evidence="2" id="KW-0732">Signal</keyword>
<dbReference type="Gene3D" id="1.25.40.10">
    <property type="entry name" value="Tetratricopeptide repeat domain"/>
    <property type="match status" value="1"/>
</dbReference>